<dbReference type="STRING" id="5722.A2EU14"/>
<proteinExistence type="predicted"/>
<evidence type="ECO:0000313" key="5">
    <source>
        <dbReference type="Proteomes" id="UP000001542"/>
    </source>
</evidence>
<dbReference type="Gene3D" id="1.25.40.20">
    <property type="entry name" value="Ankyrin repeat-containing domain"/>
    <property type="match status" value="1"/>
</dbReference>
<feature type="repeat" description="ANK" evidence="3">
    <location>
        <begin position="130"/>
        <end position="162"/>
    </location>
</feature>
<dbReference type="PROSITE" id="PS50088">
    <property type="entry name" value="ANK_REPEAT"/>
    <property type="match status" value="2"/>
</dbReference>
<evidence type="ECO:0000313" key="4">
    <source>
        <dbReference type="EMBL" id="EAY03831.1"/>
    </source>
</evidence>
<dbReference type="VEuPathDB" id="TrichDB:TVAGG3_0955330"/>
<dbReference type="SUPFAM" id="SSF48403">
    <property type="entry name" value="Ankyrin repeat"/>
    <property type="match status" value="1"/>
</dbReference>
<evidence type="ECO:0000256" key="3">
    <source>
        <dbReference type="PROSITE-ProRule" id="PRU00023"/>
    </source>
</evidence>
<dbReference type="VEuPathDB" id="TrichDB:TVAG_063440"/>
<dbReference type="SMART" id="SM00248">
    <property type="entry name" value="ANK"/>
    <property type="match status" value="2"/>
</dbReference>
<keyword evidence="1" id="KW-0677">Repeat</keyword>
<keyword evidence="2 3" id="KW-0040">ANK repeat</keyword>
<dbReference type="OrthoDB" id="1601181at2759"/>
<reference evidence="4" key="2">
    <citation type="journal article" date="2007" name="Science">
        <title>Draft genome sequence of the sexually transmitted pathogen Trichomonas vaginalis.</title>
        <authorList>
            <person name="Carlton J.M."/>
            <person name="Hirt R.P."/>
            <person name="Silva J.C."/>
            <person name="Delcher A.L."/>
            <person name="Schatz M."/>
            <person name="Zhao Q."/>
            <person name="Wortman J.R."/>
            <person name="Bidwell S.L."/>
            <person name="Alsmark U.C.M."/>
            <person name="Besteiro S."/>
            <person name="Sicheritz-Ponten T."/>
            <person name="Noel C.J."/>
            <person name="Dacks J.B."/>
            <person name="Foster P.G."/>
            <person name="Simillion C."/>
            <person name="Van de Peer Y."/>
            <person name="Miranda-Saavedra D."/>
            <person name="Barton G.J."/>
            <person name="Westrop G.D."/>
            <person name="Mueller S."/>
            <person name="Dessi D."/>
            <person name="Fiori P.L."/>
            <person name="Ren Q."/>
            <person name="Paulsen I."/>
            <person name="Zhang H."/>
            <person name="Bastida-Corcuera F.D."/>
            <person name="Simoes-Barbosa A."/>
            <person name="Brown M.T."/>
            <person name="Hayes R.D."/>
            <person name="Mukherjee M."/>
            <person name="Okumura C.Y."/>
            <person name="Schneider R."/>
            <person name="Smith A.J."/>
            <person name="Vanacova S."/>
            <person name="Villalvazo M."/>
            <person name="Haas B.J."/>
            <person name="Pertea M."/>
            <person name="Feldblyum T.V."/>
            <person name="Utterback T.R."/>
            <person name="Shu C.L."/>
            <person name="Osoegawa K."/>
            <person name="de Jong P.J."/>
            <person name="Hrdy I."/>
            <person name="Horvathova L."/>
            <person name="Zubacova Z."/>
            <person name="Dolezal P."/>
            <person name="Malik S.B."/>
            <person name="Logsdon J.M. Jr."/>
            <person name="Henze K."/>
            <person name="Gupta A."/>
            <person name="Wang C.C."/>
            <person name="Dunne R.L."/>
            <person name="Upcroft J.A."/>
            <person name="Upcroft P."/>
            <person name="White O."/>
            <person name="Salzberg S.L."/>
            <person name="Tang P."/>
            <person name="Chiu C.-H."/>
            <person name="Lee Y.-S."/>
            <person name="Embley T.M."/>
            <person name="Coombs G.H."/>
            <person name="Mottram J.C."/>
            <person name="Tachezy J."/>
            <person name="Fraser-Liggett C.M."/>
            <person name="Johnson P.J."/>
        </authorList>
    </citation>
    <scope>NUCLEOTIDE SEQUENCE [LARGE SCALE GENOMIC DNA]</scope>
    <source>
        <strain evidence="4">G3</strain>
    </source>
</reference>
<protein>
    <submittedName>
        <fullName evidence="4">Uncharacterized protein</fullName>
    </submittedName>
</protein>
<dbReference type="SMR" id="A2EU14"/>
<accession>A2EU14</accession>
<dbReference type="RefSeq" id="XP_001316054.1">
    <property type="nucleotide sequence ID" value="XM_001316019.1"/>
</dbReference>
<dbReference type="PANTHER" id="PTHR24188">
    <property type="entry name" value="ANKYRIN REPEAT PROTEIN"/>
    <property type="match status" value="1"/>
</dbReference>
<organism evidence="4 5">
    <name type="scientific">Trichomonas vaginalis (strain ATCC PRA-98 / G3)</name>
    <dbReference type="NCBI Taxonomy" id="412133"/>
    <lineage>
        <taxon>Eukaryota</taxon>
        <taxon>Metamonada</taxon>
        <taxon>Parabasalia</taxon>
        <taxon>Trichomonadida</taxon>
        <taxon>Trichomonadidae</taxon>
        <taxon>Trichomonas</taxon>
    </lineage>
</organism>
<evidence type="ECO:0000256" key="1">
    <source>
        <dbReference type="ARBA" id="ARBA00022737"/>
    </source>
</evidence>
<dbReference type="InterPro" id="IPR036770">
    <property type="entry name" value="Ankyrin_rpt-contain_sf"/>
</dbReference>
<gene>
    <name evidence="4" type="ORF">TVAG_063440</name>
</gene>
<dbReference type="Pfam" id="PF12796">
    <property type="entry name" value="Ank_2"/>
    <property type="match status" value="1"/>
</dbReference>
<reference evidence="4" key="1">
    <citation type="submission" date="2006-10" db="EMBL/GenBank/DDBJ databases">
        <authorList>
            <person name="Amadeo P."/>
            <person name="Zhao Q."/>
            <person name="Wortman J."/>
            <person name="Fraser-Liggett C."/>
            <person name="Carlton J."/>
        </authorList>
    </citation>
    <scope>NUCLEOTIDE SEQUENCE</scope>
    <source>
        <strain evidence="4">G3</strain>
    </source>
</reference>
<dbReference type="InParanoid" id="A2EU14"/>
<dbReference type="AlphaFoldDB" id="A2EU14"/>
<keyword evidence="5" id="KW-1185">Reference proteome</keyword>
<name>A2EU14_TRIV3</name>
<dbReference type="KEGG" id="tva:4761674"/>
<sequence>MNVKKYMKFNILDGIIDVLNQKEKFRMKPHIQIQNTSNNTTIIQKEESYLTKIAELKKSSDFRGVYQLLDELSEKEDHEMITKACDERLWRKTNGLNKSNVLHVACDEGNLRLVKSLIDCGCDKEVKNNDGYTPLIIASSSGKLNVVKYLVSIGANKEARDNFGCTPFSVATGNVKKYLKSIGVK</sequence>
<evidence type="ECO:0000256" key="2">
    <source>
        <dbReference type="ARBA" id="ARBA00023043"/>
    </source>
</evidence>
<dbReference type="InterPro" id="IPR002110">
    <property type="entry name" value="Ankyrin_rpt"/>
</dbReference>
<dbReference type="PANTHER" id="PTHR24188:SF29">
    <property type="entry name" value="GH09064P"/>
    <property type="match status" value="1"/>
</dbReference>
<dbReference type="Proteomes" id="UP000001542">
    <property type="component" value="Unassembled WGS sequence"/>
</dbReference>
<dbReference type="EMBL" id="DS113492">
    <property type="protein sequence ID" value="EAY03831.1"/>
    <property type="molecule type" value="Genomic_DNA"/>
</dbReference>
<feature type="repeat" description="ANK" evidence="3">
    <location>
        <begin position="97"/>
        <end position="129"/>
    </location>
</feature>
<dbReference type="PROSITE" id="PS50297">
    <property type="entry name" value="ANK_REP_REGION"/>
    <property type="match status" value="2"/>
</dbReference>